<dbReference type="KEGG" id="bbes:BESB_013430"/>
<feature type="region of interest" description="Disordered" evidence="8">
    <location>
        <begin position="1"/>
        <end position="23"/>
    </location>
</feature>
<dbReference type="PANTHER" id="PTHR12226">
    <property type="entry name" value="MANNOSE-P-DOLICHOL UTILIZATION DEFECT 1 LEC35 -RELATED"/>
    <property type="match status" value="1"/>
</dbReference>
<dbReference type="EMBL" id="NWUJ01000010">
    <property type="protein sequence ID" value="PFH32731.1"/>
    <property type="molecule type" value="Genomic_DNA"/>
</dbReference>
<dbReference type="AlphaFoldDB" id="A0A2A9M8T6"/>
<evidence type="ECO:0000256" key="4">
    <source>
        <dbReference type="ARBA" id="ARBA00022737"/>
    </source>
</evidence>
<comment type="similarity">
    <text evidence="7">Belongs to the MPDU1 (TC 2.A.43.3) family.</text>
</comment>
<dbReference type="SMART" id="SM00679">
    <property type="entry name" value="CTNS"/>
    <property type="match status" value="2"/>
</dbReference>
<name>A0A2A9M8T6_BESBE</name>
<sequence length="229" mass="24865">MELPNGADPVGDADLSSAMPVSSPSTKGEFWLADSRCTDTLFAPLQDPQCFAQVLSACLSLGVLVGGSLVKLPQLLKIIRARGVEGLAELSVYVEAISAAIFVVYNVLEQHPFTTWGEMLFVFFVSRLPQIKQNWSQKHTGQLSAITGGLMLCGNLARLFTSLVSLSDRFVTMSCTLATILNAIPLFQVSAQAPLKKKTRRPPLHPSSLVASPCDFQRTKLKCESFVHP</sequence>
<evidence type="ECO:0000313" key="10">
    <source>
        <dbReference type="Proteomes" id="UP000224006"/>
    </source>
</evidence>
<dbReference type="GO" id="GO:0016020">
    <property type="term" value="C:membrane"/>
    <property type="evidence" value="ECO:0007669"/>
    <property type="project" value="UniProtKB-SubCell"/>
</dbReference>
<dbReference type="STRING" id="94643.A0A2A9M8T6"/>
<proteinExistence type="inferred from homology"/>
<dbReference type="RefSeq" id="XP_029216740.1">
    <property type="nucleotide sequence ID" value="XM_029360073.1"/>
</dbReference>
<keyword evidence="10" id="KW-1185">Reference proteome</keyword>
<evidence type="ECO:0000313" key="9">
    <source>
        <dbReference type="EMBL" id="PFH32731.1"/>
    </source>
</evidence>
<evidence type="ECO:0000256" key="5">
    <source>
        <dbReference type="ARBA" id="ARBA00022989"/>
    </source>
</evidence>
<evidence type="ECO:0000256" key="3">
    <source>
        <dbReference type="ARBA" id="ARBA00022692"/>
    </source>
</evidence>
<reference evidence="9 10" key="1">
    <citation type="submission" date="2017-09" db="EMBL/GenBank/DDBJ databases">
        <title>Genome sequencing of Besnoitia besnoiti strain Bb-Ger1.</title>
        <authorList>
            <person name="Schares G."/>
            <person name="Venepally P."/>
            <person name="Lorenzi H.A."/>
        </authorList>
    </citation>
    <scope>NUCLEOTIDE SEQUENCE [LARGE SCALE GENOMIC DNA]</scope>
    <source>
        <strain evidence="9 10">Bb-Ger1</strain>
    </source>
</reference>
<evidence type="ECO:0000256" key="7">
    <source>
        <dbReference type="ARBA" id="ARBA00038475"/>
    </source>
</evidence>
<gene>
    <name evidence="9" type="ORF">BESB_013430</name>
</gene>
<evidence type="ECO:0000256" key="6">
    <source>
        <dbReference type="ARBA" id="ARBA00023136"/>
    </source>
</evidence>
<dbReference type="VEuPathDB" id="ToxoDB:BESB_013430"/>
<accession>A0A2A9M8T6</accession>
<evidence type="ECO:0008006" key="11">
    <source>
        <dbReference type="Google" id="ProtNLM"/>
    </source>
</evidence>
<keyword evidence="5" id="KW-1133">Transmembrane helix</keyword>
<dbReference type="InterPro" id="IPR016817">
    <property type="entry name" value="MannP-dilichol_defect-1"/>
</dbReference>
<organism evidence="9 10">
    <name type="scientific">Besnoitia besnoiti</name>
    <name type="common">Apicomplexan protozoan</name>
    <dbReference type="NCBI Taxonomy" id="94643"/>
    <lineage>
        <taxon>Eukaryota</taxon>
        <taxon>Sar</taxon>
        <taxon>Alveolata</taxon>
        <taxon>Apicomplexa</taxon>
        <taxon>Conoidasida</taxon>
        <taxon>Coccidia</taxon>
        <taxon>Eucoccidiorida</taxon>
        <taxon>Eimeriorina</taxon>
        <taxon>Sarcocystidae</taxon>
        <taxon>Besnoitia</taxon>
    </lineage>
</organism>
<keyword evidence="2" id="KW-0813">Transport</keyword>
<evidence type="ECO:0000256" key="2">
    <source>
        <dbReference type="ARBA" id="ARBA00022448"/>
    </source>
</evidence>
<dbReference type="InterPro" id="IPR006603">
    <property type="entry name" value="PQ-loop_rpt"/>
</dbReference>
<dbReference type="PANTHER" id="PTHR12226:SF2">
    <property type="entry name" value="MANNOSE-P-DOLICHOL UTILIZATION DEFECT 1 PROTEIN"/>
    <property type="match status" value="1"/>
</dbReference>
<evidence type="ECO:0000256" key="1">
    <source>
        <dbReference type="ARBA" id="ARBA00004141"/>
    </source>
</evidence>
<dbReference type="Pfam" id="PF04193">
    <property type="entry name" value="PQ-loop"/>
    <property type="match status" value="2"/>
</dbReference>
<evidence type="ECO:0000256" key="8">
    <source>
        <dbReference type="SAM" id="MobiDB-lite"/>
    </source>
</evidence>
<dbReference type="GeneID" id="40306405"/>
<protein>
    <recommendedName>
        <fullName evidence="11">Mannose-P-dolichol utilization defect 1 protein</fullName>
    </recommendedName>
</protein>
<keyword evidence="3" id="KW-0812">Transmembrane</keyword>
<keyword evidence="4" id="KW-0677">Repeat</keyword>
<comment type="subcellular location">
    <subcellularLocation>
        <location evidence="1">Membrane</location>
        <topology evidence="1">Multi-pass membrane protein</topology>
    </subcellularLocation>
</comment>
<dbReference type="OrthoDB" id="332687at2759"/>
<dbReference type="Proteomes" id="UP000224006">
    <property type="component" value="Chromosome IX"/>
</dbReference>
<dbReference type="Gene3D" id="1.20.1280.290">
    <property type="match status" value="2"/>
</dbReference>
<keyword evidence="6" id="KW-0472">Membrane</keyword>
<comment type="caution">
    <text evidence="9">The sequence shown here is derived from an EMBL/GenBank/DDBJ whole genome shotgun (WGS) entry which is preliminary data.</text>
</comment>